<evidence type="ECO:0000256" key="5">
    <source>
        <dbReference type="ARBA" id="ARBA00022741"/>
    </source>
</evidence>
<keyword evidence="4 12" id="KW-0808">Transferase</keyword>
<evidence type="ECO:0000256" key="7">
    <source>
        <dbReference type="ARBA" id="ARBA00022840"/>
    </source>
</evidence>
<comment type="catalytic activity">
    <reaction evidence="9">
        <text>a D-hexose + ATP = a D-hexose 6-phosphate + ADP + H(+)</text>
        <dbReference type="Rhea" id="RHEA:22740"/>
        <dbReference type="ChEBI" id="CHEBI:4194"/>
        <dbReference type="ChEBI" id="CHEBI:15378"/>
        <dbReference type="ChEBI" id="CHEBI:30616"/>
        <dbReference type="ChEBI" id="CHEBI:229467"/>
        <dbReference type="ChEBI" id="CHEBI:456216"/>
        <dbReference type="EC" id="2.7.1.1"/>
    </reaction>
    <physiologicalReaction direction="left-to-right" evidence="9">
        <dbReference type="Rhea" id="RHEA:22741"/>
    </physiologicalReaction>
</comment>
<comment type="pathway">
    <text evidence="2">Carbohydrate metabolism; hexose metabolism.</text>
</comment>
<evidence type="ECO:0000256" key="2">
    <source>
        <dbReference type="ARBA" id="ARBA00005028"/>
    </source>
</evidence>
<dbReference type="InterPro" id="IPR022672">
    <property type="entry name" value="Hexokinase_N"/>
</dbReference>
<sequence length="522" mass="58405">MTIIFQIFIICAVFGKLVNQKPTSVTVIEEVDDEDFNRVDEFYDSAQPSPVTLTDSPKDFYIGTIRPKIRDQMSEFSLNNEHLREYERRLIIDIRKGLNRQSHNNSIVKCFITYIQDLPTGQETGTFLAVDLGGTNFRVLMVELDGKEKLKMTTMQFAVPQEKMLGSGHDLFDFLAQCISIFAEKHNLKSTNIVYSMGFTFSFPLVQKSLNKALIDRWTKGFNCTDVIGKDVVKLLQEALRAIGIKNIKIKVVLNDTAGTLISGAWKNSACRIGLIVGTGTNVCYMEKQSNAQLFDLENKGSGNVLINTEWGAFGDDGTLDFIRNKYDFELDDHTINPGLQLHEKMISGMYMGELVRIIIEKAVKNNALFGGKGSTALFTRNRFFTEYVSKIEAQKKFKHETCMYIFAELGIPHVTPDDCINVRYICESVSTRAAHMLAAGICGIIRQMGEKNLAIGIDGSVYIHHPNVHKLITEKIQELVMPGVEFKLILSEDGSGRGAALAAAVAAKYERKTLIDSDAEI</sequence>
<dbReference type="FunFam" id="3.40.367.20:FF:000005">
    <property type="entry name" value="Phosphotransferase"/>
    <property type="match status" value="1"/>
</dbReference>
<dbReference type="GO" id="GO:0005829">
    <property type="term" value="C:cytosol"/>
    <property type="evidence" value="ECO:0007669"/>
    <property type="project" value="TreeGrafter"/>
</dbReference>
<dbReference type="GO" id="GO:0005536">
    <property type="term" value="F:D-glucose binding"/>
    <property type="evidence" value="ECO:0007669"/>
    <property type="project" value="InterPro"/>
</dbReference>
<dbReference type="InterPro" id="IPR043129">
    <property type="entry name" value="ATPase_NBD"/>
</dbReference>
<dbReference type="InterPro" id="IPR001312">
    <property type="entry name" value="Hexokinase"/>
</dbReference>
<evidence type="ECO:0000259" key="14">
    <source>
        <dbReference type="Pfam" id="PF00349"/>
    </source>
</evidence>
<dbReference type="FunFam" id="3.30.420.40:FF:000805">
    <property type="entry name" value="Hexokinase-2"/>
    <property type="match status" value="1"/>
</dbReference>
<keyword evidence="8 12" id="KW-0324">Glycolysis</keyword>
<evidence type="ECO:0000256" key="8">
    <source>
        <dbReference type="ARBA" id="ARBA00023152"/>
    </source>
</evidence>
<dbReference type="Pfam" id="PF03727">
    <property type="entry name" value="Hexokinase_2"/>
    <property type="match status" value="1"/>
</dbReference>
<evidence type="ECO:0000259" key="15">
    <source>
        <dbReference type="Pfam" id="PF03727"/>
    </source>
</evidence>
<keyword evidence="5 12" id="KW-0547">Nucleotide-binding</keyword>
<evidence type="ECO:0000256" key="10">
    <source>
        <dbReference type="ARBA" id="ARBA00047905"/>
    </source>
</evidence>
<comment type="catalytic activity">
    <reaction evidence="10">
        <text>D-fructose + ATP = D-fructose 6-phosphate + ADP + H(+)</text>
        <dbReference type="Rhea" id="RHEA:16125"/>
        <dbReference type="ChEBI" id="CHEBI:15378"/>
        <dbReference type="ChEBI" id="CHEBI:30616"/>
        <dbReference type="ChEBI" id="CHEBI:37721"/>
        <dbReference type="ChEBI" id="CHEBI:61527"/>
        <dbReference type="ChEBI" id="CHEBI:456216"/>
        <dbReference type="EC" id="2.7.1.1"/>
    </reaction>
    <physiologicalReaction direction="left-to-right" evidence="10">
        <dbReference type="Rhea" id="RHEA:16126"/>
    </physiologicalReaction>
</comment>
<feature type="domain" description="Hexokinase C-terminal" evidence="15">
    <location>
        <begin position="272"/>
        <end position="506"/>
    </location>
</feature>
<protein>
    <recommendedName>
        <fullName evidence="12">Phosphotransferase</fullName>
        <ecNumber evidence="12">2.7.1.-</ecNumber>
    </recommendedName>
</protein>
<dbReference type="InterPro" id="IPR022673">
    <property type="entry name" value="Hexokinase_C"/>
</dbReference>
<evidence type="ECO:0000313" key="16">
    <source>
        <dbReference type="EMBL" id="KAK9881967.1"/>
    </source>
</evidence>
<feature type="signal peptide" evidence="13">
    <location>
        <begin position="1"/>
        <end position="20"/>
    </location>
</feature>
<comment type="similarity">
    <text evidence="3 12">Belongs to the hexokinase family.</text>
</comment>
<evidence type="ECO:0000256" key="12">
    <source>
        <dbReference type="RuleBase" id="RU362007"/>
    </source>
</evidence>
<dbReference type="EMBL" id="JARQZJ010000071">
    <property type="protein sequence ID" value="KAK9881967.1"/>
    <property type="molecule type" value="Genomic_DNA"/>
</dbReference>
<feature type="domain" description="Hexokinase N-terminal" evidence="14">
    <location>
        <begin position="69"/>
        <end position="266"/>
    </location>
</feature>
<accession>A0AAW1UE97</accession>
<dbReference type="PROSITE" id="PS51748">
    <property type="entry name" value="HEXOKINASE_2"/>
    <property type="match status" value="1"/>
</dbReference>
<evidence type="ECO:0000256" key="1">
    <source>
        <dbReference type="ARBA" id="ARBA00004888"/>
    </source>
</evidence>
<feature type="chain" id="PRO_5043564964" description="Phosphotransferase" evidence="13">
    <location>
        <begin position="21"/>
        <end position="522"/>
    </location>
</feature>
<dbReference type="CDD" id="cd24019">
    <property type="entry name" value="ASKHA_NBD_HK_meta"/>
    <property type="match status" value="1"/>
</dbReference>
<dbReference type="PROSITE" id="PS00378">
    <property type="entry name" value="HEXOKINASE_1"/>
    <property type="match status" value="1"/>
</dbReference>
<evidence type="ECO:0000256" key="9">
    <source>
        <dbReference type="ARBA" id="ARBA00044613"/>
    </source>
</evidence>
<name>A0AAW1UE97_9CUCU</name>
<dbReference type="GO" id="GO:0006096">
    <property type="term" value="P:glycolytic process"/>
    <property type="evidence" value="ECO:0007669"/>
    <property type="project" value="UniProtKB-KW"/>
</dbReference>
<organism evidence="16 17">
    <name type="scientific">Henosepilachna vigintioctopunctata</name>
    <dbReference type="NCBI Taxonomy" id="420089"/>
    <lineage>
        <taxon>Eukaryota</taxon>
        <taxon>Metazoa</taxon>
        <taxon>Ecdysozoa</taxon>
        <taxon>Arthropoda</taxon>
        <taxon>Hexapoda</taxon>
        <taxon>Insecta</taxon>
        <taxon>Pterygota</taxon>
        <taxon>Neoptera</taxon>
        <taxon>Endopterygota</taxon>
        <taxon>Coleoptera</taxon>
        <taxon>Polyphaga</taxon>
        <taxon>Cucujiformia</taxon>
        <taxon>Coccinelloidea</taxon>
        <taxon>Coccinellidae</taxon>
        <taxon>Epilachninae</taxon>
        <taxon>Epilachnini</taxon>
        <taxon>Henosepilachna</taxon>
    </lineage>
</organism>
<keyword evidence="13" id="KW-0732">Signal</keyword>
<comment type="caution">
    <text evidence="16">The sequence shown here is derived from an EMBL/GenBank/DDBJ whole genome shotgun (WGS) entry which is preliminary data.</text>
</comment>
<dbReference type="GO" id="GO:0006006">
    <property type="term" value="P:glucose metabolic process"/>
    <property type="evidence" value="ECO:0007669"/>
    <property type="project" value="UniProtKB-ARBA"/>
</dbReference>
<dbReference type="GO" id="GO:0005739">
    <property type="term" value="C:mitochondrion"/>
    <property type="evidence" value="ECO:0007669"/>
    <property type="project" value="TreeGrafter"/>
</dbReference>
<dbReference type="GO" id="GO:0008865">
    <property type="term" value="F:fructokinase activity"/>
    <property type="evidence" value="ECO:0007669"/>
    <property type="project" value="TreeGrafter"/>
</dbReference>
<dbReference type="PANTHER" id="PTHR19443:SF16">
    <property type="entry name" value="HEXOKINASE TYPE 1-RELATED"/>
    <property type="match status" value="1"/>
</dbReference>
<dbReference type="GO" id="GO:0005524">
    <property type="term" value="F:ATP binding"/>
    <property type="evidence" value="ECO:0007669"/>
    <property type="project" value="UniProtKB-UniRule"/>
</dbReference>
<dbReference type="Pfam" id="PF00349">
    <property type="entry name" value="Hexokinase_1"/>
    <property type="match status" value="1"/>
</dbReference>
<keyword evidence="17" id="KW-1185">Reference proteome</keyword>
<dbReference type="PANTHER" id="PTHR19443">
    <property type="entry name" value="HEXOKINASE"/>
    <property type="match status" value="1"/>
</dbReference>
<gene>
    <name evidence="16" type="ORF">WA026_018159</name>
</gene>
<dbReference type="InterPro" id="IPR019807">
    <property type="entry name" value="Hexokinase_BS"/>
</dbReference>
<proteinExistence type="inferred from homology"/>
<dbReference type="Gene3D" id="3.40.367.20">
    <property type="match status" value="1"/>
</dbReference>
<dbReference type="GO" id="GO:0004340">
    <property type="term" value="F:glucokinase activity"/>
    <property type="evidence" value="ECO:0007669"/>
    <property type="project" value="TreeGrafter"/>
</dbReference>
<keyword evidence="7 12" id="KW-0067">ATP-binding</keyword>
<keyword evidence="6 12" id="KW-0418">Kinase</keyword>
<dbReference type="Gene3D" id="3.30.420.40">
    <property type="match status" value="1"/>
</dbReference>
<evidence type="ECO:0000256" key="13">
    <source>
        <dbReference type="SAM" id="SignalP"/>
    </source>
</evidence>
<evidence type="ECO:0000256" key="4">
    <source>
        <dbReference type="ARBA" id="ARBA00022679"/>
    </source>
</evidence>
<dbReference type="AlphaFoldDB" id="A0AAW1UE97"/>
<dbReference type="PRINTS" id="PR00475">
    <property type="entry name" value="HEXOKINASE"/>
</dbReference>
<comment type="pathway">
    <text evidence="1">Carbohydrate degradation; glycolysis; D-glyceraldehyde 3-phosphate and glycerone phosphate from D-glucose: step 1/4.</text>
</comment>
<dbReference type="SUPFAM" id="SSF53067">
    <property type="entry name" value="Actin-like ATPase domain"/>
    <property type="match status" value="2"/>
</dbReference>
<dbReference type="Proteomes" id="UP001431783">
    <property type="component" value="Unassembled WGS sequence"/>
</dbReference>
<evidence type="ECO:0000256" key="3">
    <source>
        <dbReference type="ARBA" id="ARBA00009225"/>
    </source>
</evidence>
<evidence type="ECO:0000313" key="17">
    <source>
        <dbReference type="Proteomes" id="UP001431783"/>
    </source>
</evidence>
<evidence type="ECO:0000256" key="6">
    <source>
        <dbReference type="ARBA" id="ARBA00022777"/>
    </source>
</evidence>
<evidence type="ECO:0000256" key="11">
    <source>
        <dbReference type="ARBA" id="ARBA00048160"/>
    </source>
</evidence>
<dbReference type="EC" id="2.7.1.-" evidence="12"/>
<comment type="catalytic activity">
    <reaction evidence="11">
        <text>D-glucose + ATP = D-glucose 6-phosphate + ADP + H(+)</text>
        <dbReference type="Rhea" id="RHEA:17825"/>
        <dbReference type="ChEBI" id="CHEBI:4167"/>
        <dbReference type="ChEBI" id="CHEBI:15378"/>
        <dbReference type="ChEBI" id="CHEBI:30616"/>
        <dbReference type="ChEBI" id="CHEBI:61548"/>
        <dbReference type="ChEBI" id="CHEBI:456216"/>
        <dbReference type="EC" id="2.7.1.1"/>
    </reaction>
    <physiologicalReaction direction="left-to-right" evidence="11">
        <dbReference type="Rhea" id="RHEA:17826"/>
    </physiologicalReaction>
</comment>
<reference evidence="16 17" key="1">
    <citation type="submission" date="2023-03" db="EMBL/GenBank/DDBJ databases">
        <title>Genome insight into feeding habits of ladybird beetles.</title>
        <authorList>
            <person name="Li H.-S."/>
            <person name="Huang Y.-H."/>
            <person name="Pang H."/>
        </authorList>
    </citation>
    <scope>NUCLEOTIDE SEQUENCE [LARGE SCALE GENOMIC DNA]</scope>
    <source>
        <strain evidence="16">SYSU_2023b</strain>
        <tissue evidence="16">Whole body</tissue>
    </source>
</reference>
<dbReference type="GO" id="GO:0001678">
    <property type="term" value="P:intracellular glucose homeostasis"/>
    <property type="evidence" value="ECO:0007669"/>
    <property type="project" value="InterPro"/>
</dbReference>